<keyword evidence="3 4" id="KW-0949">S-adenosyl-L-methionine</keyword>
<proteinExistence type="inferred from homology"/>
<dbReference type="CDD" id="cd02440">
    <property type="entry name" value="AdoMet_MTases"/>
    <property type="match status" value="1"/>
</dbReference>
<dbReference type="InterPro" id="IPR004033">
    <property type="entry name" value="UbiE/COQ5_MeTrFase"/>
</dbReference>
<dbReference type="HAMAP" id="MF_01813">
    <property type="entry name" value="MenG_UbiE_methyltr"/>
    <property type="match status" value="1"/>
</dbReference>
<dbReference type="PROSITE" id="PS01183">
    <property type="entry name" value="UBIE_1"/>
    <property type="match status" value="1"/>
</dbReference>
<protein>
    <recommendedName>
        <fullName evidence="4">Demethylmenaquinone methyltransferase</fullName>
        <ecNumber evidence="4">2.1.1.163</ecNumber>
    </recommendedName>
</protein>
<dbReference type="Proteomes" id="UP001597018">
    <property type="component" value="Unassembled WGS sequence"/>
</dbReference>
<comment type="function">
    <text evidence="4">Methyltransferase required for the conversion of demethylmenaquinol (DMKH2) to menaquinol (MKH2).</text>
</comment>
<evidence type="ECO:0000256" key="4">
    <source>
        <dbReference type="HAMAP-Rule" id="MF_01813"/>
    </source>
</evidence>
<dbReference type="EMBL" id="JBHTIW010000001">
    <property type="protein sequence ID" value="MFD0918455.1"/>
    <property type="molecule type" value="Genomic_DNA"/>
</dbReference>
<dbReference type="InterPro" id="IPR029063">
    <property type="entry name" value="SAM-dependent_MTases_sf"/>
</dbReference>
<feature type="binding site" evidence="4">
    <location>
        <position position="117"/>
    </location>
    <ligand>
        <name>S-adenosyl-L-methionine</name>
        <dbReference type="ChEBI" id="CHEBI:59789"/>
    </ligand>
</feature>
<keyword evidence="2 4" id="KW-0808">Transferase</keyword>
<dbReference type="GO" id="GO:0032259">
    <property type="term" value="P:methylation"/>
    <property type="evidence" value="ECO:0007669"/>
    <property type="project" value="UniProtKB-KW"/>
</dbReference>
<feature type="binding site" evidence="4">
    <location>
        <position position="62"/>
    </location>
    <ligand>
        <name>S-adenosyl-L-methionine</name>
        <dbReference type="ChEBI" id="CHEBI:59789"/>
    </ligand>
</feature>
<dbReference type="EC" id="2.1.1.163" evidence="4"/>
<comment type="similarity">
    <text evidence="4">Belongs to the class I-like SAM-binding methyltransferase superfamily. MenG/UbiE family.</text>
</comment>
<feature type="binding site" evidence="4">
    <location>
        <position position="80"/>
    </location>
    <ligand>
        <name>S-adenosyl-L-methionine</name>
        <dbReference type="ChEBI" id="CHEBI:59789"/>
    </ligand>
</feature>
<name>A0ABW3FN77_9PSEU</name>
<dbReference type="RefSeq" id="WP_263249928.1">
    <property type="nucleotide sequence ID" value="NZ_BAABLT010000022.1"/>
</dbReference>
<dbReference type="PROSITE" id="PS51608">
    <property type="entry name" value="SAM_MT_UBIE"/>
    <property type="match status" value="1"/>
</dbReference>
<reference evidence="6" key="1">
    <citation type="journal article" date="2019" name="Int. J. Syst. Evol. Microbiol.">
        <title>The Global Catalogue of Microorganisms (GCM) 10K type strain sequencing project: providing services to taxonomists for standard genome sequencing and annotation.</title>
        <authorList>
            <consortium name="The Broad Institute Genomics Platform"/>
            <consortium name="The Broad Institute Genome Sequencing Center for Infectious Disease"/>
            <person name="Wu L."/>
            <person name="Ma J."/>
        </authorList>
    </citation>
    <scope>NUCLEOTIDE SEQUENCE [LARGE SCALE GENOMIC DNA]</scope>
    <source>
        <strain evidence="6">CCUG 56401</strain>
    </source>
</reference>
<dbReference type="SUPFAM" id="SSF53335">
    <property type="entry name" value="S-adenosyl-L-methionine-dependent methyltransferases"/>
    <property type="match status" value="1"/>
</dbReference>
<gene>
    <name evidence="4" type="primary">menG</name>
    <name evidence="5" type="ORF">ACFQ16_01740</name>
</gene>
<organism evidence="5 6">
    <name type="scientific">Saccharopolyspora rosea</name>
    <dbReference type="NCBI Taxonomy" id="524884"/>
    <lineage>
        <taxon>Bacteria</taxon>
        <taxon>Bacillati</taxon>
        <taxon>Actinomycetota</taxon>
        <taxon>Actinomycetes</taxon>
        <taxon>Pseudonocardiales</taxon>
        <taxon>Pseudonocardiaceae</taxon>
        <taxon>Saccharopolyspora</taxon>
    </lineage>
</organism>
<dbReference type="PANTHER" id="PTHR43591:SF24">
    <property type="entry name" value="2-METHOXY-6-POLYPRENYL-1,4-BENZOQUINOL METHYLASE, MITOCHONDRIAL"/>
    <property type="match status" value="1"/>
</dbReference>
<accession>A0ABW3FN77</accession>
<dbReference type="NCBIfam" id="NF001241">
    <property type="entry name" value="PRK00216.1-2"/>
    <property type="match status" value="1"/>
</dbReference>
<evidence type="ECO:0000313" key="6">
    <source>
        <dbReference type="Proteomes" id="UP001597018"/>
    </source>
</evidence>
<dbReference type="GO" id="GO:0043770">
    <property type="term" value="F:demethylmenaquinone methyltransferase activity"/>
    <property type="evidence" value="ECO:0007669"/>
    <property type="project" value="UniProtKB-EC"/>
</dbReference>
<dbReference type="InterPro" id="IPR023576">
    <property type="entry name" value="UbiE/COQ5_MeTrFase_CS"/>
</dbReference>
<evidence type="ECO:0000313" key="5">
    <source>
        <dbReference type="EMBL" id="MFD0918455.1"/>
    </source>
</evidence>
<comment type="pathway">
    <text evidence="4">Quinol/quinone metabolism; menaquinone biosynthesis; menaquinol from 1,4-dihydroxy-2-naphthoate: step 2/2.</text>
</comment>
<dbReference type="PANTHER" id="PTHR43591">
    <property type="entry name" value="METHYLTRANSFERASE"/>
    <property type="match status" value="1"/>
</dbReference>
<sequence length="232" mass="25581">MSRAGLDKQPREVAAMFDGVARRYDLTNAVLSFGQDRRWREVTRRALAPKRGERVLDLAAGSGVSTVEFARSGAWCVAADFSLGMLSVGRRRGVPMIAADALQLPFADDSFDAATISFGLRNLVDPGRGLREMLRVVRPGGRLVVCEFSTPTWQPFRAVYLNYLMRALPAIARAVSSNPDAYVYLAESIREWPDQRRLAELIAESGWTDVAWRNLTSGVVAVHRAVKPGADD</sequence>
<dbReference type="Gene3D" id="3.40.50.150">
    <property type="entry name" value="Vaccinia Virus protein VP39"/>
    <property type="match status" value="1"/>
</dbReference>
<evidence type="ECO:0000256" key="3">
    <source>
        <dbReference type="ARBA" id="ARBA00022691"/>
    </source>
</evidence>
<feature type="binding site" evidence="4">
    <location>
        <begin position="100"/>
        <end position="101"/>
    </location>
    <ligand>
        <name>S-adenosyl-L-methionine</name>
        <dbReference type="ChEBI" id="CHEBI:59789"/>
    </ligand>
</feature>
<evidence type="ECO:0000256" key="1">
    <source>
        <dbReference type="ARBA" id="ARBA00022603"/>
    </source>
</evidence>
<comment type="catalytic activity">
    <reaction evidence="4">
        <text>a 2-demethylmenaquinol + S-adenosyl-L-methionine = a menaquinol + S-adenosyl-L-homocysteine + H(+)</text>
        <dbReference type="Rhea" id="RHEA:42640"/>
        <dbReference type="Rhea" id="RHEA-COMP:9539"/>
        <dbReference type="Rhea" id="RHEA-COMP:9563"/>
        <dbReference type="ChEBI" id="CHEBI:15378"/>
        <dbReference type="ChEBI" id="CHEBI:18151"/>
        <dbReference type="ChEBI" id="CHEBI:55437"/>
        <dbReference type="ChEBI" id="CHEBI:57856"/>
        <dbReference type="ChEBI" id="CHEBI:59789"/>
        <dbReference type="EC" id="2.1.1.163"/>
    </reaction>
</comment>
<dbReference type="NCBIfam" id="TIGR01934">
    <property type="entry name" value="MenG_MenH_UbiE"/>
    <property type="match status" value="1"/>
</dbReference>
<comment type="caution">
    <text evidence="5">The sequence shown here is derived from an EMBL/GenBank/DDBJ whole genome shotgun (WGS) entry which is preliminary data.</text>
</comment>
<keyword evidence="4" id="KW-0474">Menaquinone biosynthesis</keyword>
<keyword evidence="1 4" id="KW-0489">Methyltransferase</keyword>
<dbReference type="Pfam" id="PF01209">
    <property type="entry name" value="Ubie_methyltran"/>
    <property type="match status" value="1"/>
</dbReference>
<dbReference type="PROSITE" id="PS01184">
    <property type="entry name" value="UBIE_2"/>
    <property type="match status" value="1"/>
</dbReference>
<keyword evidence="6" id="KW-1185">Reference proteome</keyword>
<evidence type="ECO:0000256" key="2">
    <source>
        <dbReference type="ARBA" id="ARBA00022679"/>
    </source>
</evidence>